<dbReference type="HAMAP" id="MF_00182">
    <property type="entry name" value="Formyl_trans"/>
    <property type="match status" value="1"/>
</dbReference>
<dbReference type="Proteomes" id="UP000316770">
    <property type="component" value="Chromosome"/>
</dbReference>
<dbReference type="Pfam" id="PF02911">
    <property type="entry name" value="Formyl_trans_C"/>
    <property type="match status" value="1"/>
</dbReference>
<keyword evidence="3 5" id="KW-0808">Transferase</keyword>
<organism evidence="8 9">
    <name type="scientific">Rosistilla oblonga</name>
    <dbReference type="NCBI Taxonomy" id="2527990"/>
    <lineage>
        <taxon>Bacteria</taxon>
        <taxon>Pseudomonadati</taxon>
        <taxon>Planctomycetota</taxon>
        <taxon>Planctomycetia</taxon>
        <taxon>Pirellulales</taxon>
        <taxon>Pirellulaceae</taxon>
        <taxon>Rosistilla</taxon>
    </lineage>
</organism>
<dbReference type="EC" id="2.1.2.9" evidence="2 5"/>
<dbReference type="Pfam" id="PF00551">
    <property type="entry name" value="Formyl_trans_N"/>
    <property type="match status" value="1"/>
</dbReference>
<dbReference type="CDD" id="cd08646">
    <property type="entry name" value="FMT_core_Met-tRNA-FMT_N"/>
    <property type="match status" value="1"/>
</dbReference>
<dbReference type="InterPro" id="IPR005793">
    <property type="entry name" value="Formyl_trans_C"/>
</dbReference>
<dbReference type="RefSeq" id="WP_145289603.1">
    <property type="nucleotide sequence ID" value="NZ_CP036318.1"/>
</dbReference>
<dbReference type="EMBL" id="CP036318">
    <property type="protein sequence ID" value="QDV58836.1"/>
    <property type="molecule type" value="Genomic_DNA"/>
</dbReference>
<sequence>MPDRPLTMVLMGTGPFAVPAFDAIRRSADSIALVVTRPEVISKSRKPAPPSPVRQWATDNELPIYDPPSINDVDAVAKLQALQADLFVVCDYGQILSSHALEAAVMGGINLHGSLLPSYRGAAPVQWAVWNGDPESGVSVIHMTPRLDGGPVIASATTPIQATETAGELEHRLSQLGVQPTLDAIQTLRNWDRESTIGVPQDKSLVSKAPRLAKADGRIDWSKSLREIDCHVRAMQPWPDAFTLVETGAKQPLRLVIRQLVASEHPRPADAQPGQVIVADGRLIVAAGDGCVEILRLVPAGKREMAAAEFMRGNPLPADAIL</sequence>
<dbReference type="PANTHER" id="PTHR11138:SF5">
    <property type="entry name" value="METHIONYL-TRNA FORMYLTRANSFERASE, MITOCHONDRIAL"/>
    <property type="match status" value="1"/>
</dbReference>
<evidence type="ECO:0000256" key="1">
    <source>
        <dbReference type="ARBA" id="ARBA00010699"/>
    </source>
</evidence>
<reference evidence="8 9" key="1">
    <citation type="submission" date="2019-02" db="EMBL/GenBank/DDBJ databases">
        <title>Deep-cultivation of Planctomycetes and their phenomic and genomic characterization uncovers novel biology.</title>
        <authorList>
            <person name="Wiegand S."/>
            <person name="Jogler M."/>
            <person name="Boedeker C."/>
            <person name="Pinto D."/>
            <person name="Vollmers J."/>
            <person name="Rivas-Marin E."/>
            <person name="Kohn T."/>
            <person name="Peeters S.H."/>
            <person name="Heuer A."/>
            <person name="Rast P."/>
            <person name="Oberbeckmann S."/>
            <person name="Bunk B."/>
            <person name="Jeske O."/>
            <person name="Meyerdierks A."/>
            <person name="Storesund J.E."/>
            <person name="Kallscheuer N."/>
            <person name="Luecker S."/>
            <person name="Lage O.M."/>
            <person name="Pohl T."/>
            <person name="Merkel B.J."/>
            <person name="Hornburger P."/>
            <person name="Mueller R.-W."/>
            <person name="Bruemmer F."/>
            <person name="Labrenz M."/>
            <person name="Spormann A.M."/>
            <person name="Op den Camp H."/>
            <person name="Overmann J."/>
            <person name="Amann R."/>
            <person name="Jetten M.S.M."/>
            <person name="Mascher T."/>
            <person name="Medema M.H."/>
            <person name="Devos D.P."/>
            <person name="Kaster A.-K."/>
            <person name="Ovreas L."/>
            <person name="Rohde M."/>
            <person name="Galperin M.Y."/>
            <person name="Jogler C."/>
        </authorList>
    </citation>
    <scope>NUCLEOTIDE SEQUENCE [LARGE SCALE GENOMIC DNA]</scope>
    <source>
        <strain evidence="8 9">Mal33</strain>
    </source>
</reference>
<dbReference type="SUPFAM" id="SSF53328">
    <property type="entry name" value="Formyltransferase"/>
    <property type="match status" value="1"/>
</dbReference>
<dbReference type="InterPro" id="IPR002376">
    <property type="entry name" value="Formyl_transf_N"/>
</dbReference>
<keyword evidence="9" id="KW-1185">Reference proteome</keyword>
<keyword evidence="4 5" id="KW-0648">Protein biosynthesis</keyword>
<proteinExistence type="inferred from homology"/>
<dbReference type="InterPro" id="IPR036477">
    <property type="entry name" value="Formyl_transf_N_sf"/>
</dbReference>
<evidence type="ECO:0000256" key="2">
    <source>
        <dbReference type="ARBA" id="ARBA00012261"/>
    </source>
</evidence>
<dbReference type="PANTHER" id="PTHR11138">
    <property type="entry name" value="METHIONYL-TRNA FORMYLTRANSFERASE"/>
    <property type="match status" value="1"/>
</dbReference>
<dbReference type="AlphaFoldDB" id="A0A518J0G5"/>
<protein>
    <recommendedName>
        <fullName evidence="2 5">Methionyl-tRNA formyltransferase</fullName>
        <ecNumber evidence="2 5">2.1.2.9</ecNumber>
    </recommendedName>
</protein>
<dbReference type="CDD" id="cd08704">
    <property type="entry name" value="Met_tRNA_FMT_C"/>
    <property type="match status" value="1"/>
</dbReference>
<name>A0A518J0G5_9BACT</name>
<evidence type="ECO:0000259" key="7">
    <source>
        <dbReference type="Pfam" id="PF02911"/>
    </source>
</evidence>
<evidence type="ECO:0000313" key="8">
    <source>
        <dbReference type="EMBL" id="QDV58836.1"/>
    </source>
</evidence>
<dbReference type="InterPro" id="IPR044135">
    <property type="entry name" value="Met-tRNA-FMT_C"/>
</dbReference>
<evidence type="ECO:0000256" key="5">
    <source>
        <dbReference type="HAMAP-Rule" id="MF_00182"/>
    </source>
</evidence>
<comment type="catalytic activity">
    <reaction evidence="5">
        <text>L-methionyl-tRNA(fMet) + (6R)-10-formyltetrahydrofolate = N-formyl-L-methionyl-tRNA(fMet) + (6S)-5,6,7,8-tetrahydrofolate + H(+)</text>
        <dbReference type="Rhea" id="RHEA:24380"/>
        <dbReference type="Rhea" id="RHEA-COMP:9952"/>
        <dbReference type="Rhea" id="RHEA-COMP:9953"/>
        <dbReference type="ChEBI" id="CHEBI:15378"/>
        <dbReference type="ChEBI" id="CHEBI:57453"/>
        <dbReference type="ChEBI" id="CHEBI:78530"/>
        <dbReference type="ChEBI" id="CHEBI:78844"/>
        <dbReference type="ChEBI" id="CHEBI:195366"/>
        <dbReference type="EC" id="2.1.2.9"/>
    </reaction>
</comment>
<comment type="similarity">
    <text evidence="1 5">Belongs to the Fmt family.</text>
</comment>
<dbReference type="NCBIfam" id="TIGR00460">
    <property type="entry name" value="fmt"/>
    <property type="match status" value="1"/>
</dbReference>
<feature type="domain" description="Formyl transferase C-terminal" evidence="7">
    <location>
        <begin position="212"/>
        <end position="314"/>
    </location>
</feature>
<gene>
    <name evidence="5 8" type="primary">fmt</name>
    <name evidence="8" type="ORF">Mal33_48610</name>
</gene>
<feature type="binding site" evidence="5">
    <location>
        <begin position="114"/>
        <end position="117"/>
    </location>
    <ligand>
        <name>(6S)-5,6,7,8-tetrahydrofolate</name>
        <dbReference type="ChEBI" id="CHEBI:57453"/>
    </ligand>
</feature>
<evidence type="ECO:0000256" key="3">
    <source>
        <dbReference type="ARBA" id="ARBA00022679"/>
    </source>
</evidence>
<evidence type="ECO:0000313" key="9">
    <source>
        <dbReference type="Proteomes" id="UP000316770"/>
    </source>
</evidence>
<dbReference type="InterPro" id="IPR005794">
    <property type="entry name" value="Fmt"/>
</dbReference>
<dbReference type="Gene3D" id="3.40.50.12230">
    <property type="match status" value="1"/>
</dbReference>
<feature type="domain" description="Formyl transferase N-terminal" evidence="6">
    <location>
        <begin position="10"/>
        <end position="179"/>
    </location>
</feature>
<dbReference type="GO" id="GO:0005829">
    <property type="term" value="C:cytosol"/>
    <property type="evidence" value="ECO:0007669"/>
    <property type="project" value="TreeGrafter"/>
</dbReference>
<dbReference type="SUPFAM" id="SSF50486">
    <property type="entry name" value="FMT C-terminal domain-like"/>
    <property type="match status" value="1"/>
</dbReference>
<dbReference type="InterPro" id="IPR041711">
    <property type="entry name" value="Met-tRNA-FMT_N"/>
</dbReference>
<accession>A0A518J0G5</accession>
<evidence type="ECO:0000259" key="6">
    <source>
        <dbReference type="Pfam" id="PF00551"/>
    </source>
</evidence>
<dbReference type="GO" id="GO:0004479">
    <property type="term" value="F:methionyl-tRNA formyltransferase activity"/>
    <property type="evidence" value="ECO:0007669"/>
    <property type="project" value="UniProtKB-UniRule"/>
</dbReference>
<dbReference type="InterPro" id="IPR011034">
    <property type="entry name" value="Formyl_transferase-like_C_sf"/>
</dbReference>
<evidence type="ECO:0000256" key="4">
    <source>
        <dbReference type="ARBA" id="ARBA00022917"/>
    </source>
</evidence>
<comment type="function">
    <text evidence="5">Attaches a formyl group to the free amino group of methionyl-tRNA(fMet). The formyl group appears to play a dual role in the initiator identity of N-formylmethionyl-tRNA by promoting its recognition by IF2 and preventing the misappropriation of this tRNA by the elongation apparatus.</text>
</comment>